<dbReference type="InterPro" id="IPR036737">
    <property type="entry name" value="OmpA-like_sf"/>
</dbReference>
<accession>A0ABV2B4K8</accession>
<gene>
    <name evidence="8" type="ORF">SADO_16158</name>
</gene>
<reference evidence="8 9" key="1">
    <citation type="submission" date="2013-03" db="EMBL/GenBank/DDBJ databases">
        <title>Salinisphaera dokdonensis CL-ES53 Genome Sequencing.</title>
        <authorList>
            <person name="Li C."/>
            <person name="Lai Q."/>
            <person name="Shao Z."/>
        </authorList>
    </citation>
    <scope>NUCLEOTIDE SEQUENCE [LARGE SCALE GENOMIC DNA]</scope>
    <source>
        <strain evidence="8 9">CL-ES53</strain>
    </source>
</reference>
<evidence type="ECO:0000256" key="5">
    <source>
        <dbReference type="SAM" id="MobiDB-lite"/>
    </source>
</evidence>
<evidence type="ECO:0000259" key="7">
    <source>
        <dbReference type="PROSITE" id="PS51123"/>
    </source>
</evidence>
<feature type="compositionally biased region" description="Basic and acidic residues" evidence="5">
    <location>
        <begin position="214"/>
        <end position="223"/>
    </location>
</feature>
<evidence type="ECO:0000256" key="4">
    <source>
        <dbReference type="PROSITE-ProRule" id="PRU00473"/>
    </source>
</evidence>
<dbReference type="PRINTS" id="PR01021">
    <property type="entry name" value="OMPADOMAIN"/>
</dbReference>
<comment type="subcellular location">
    <subcellularLocation>
        <location evidence="1">Cell outer membrane</location>
    </subcellularLocation>
</comment>
<dbReference type="InterPro" id="IPR006690">
    <property type="entry name" value="OMPA-like_CS"/>
</dbReference>
<comment type="caution">
    <text evidence="8">The sequence shown here is derived from an EMBL/GenBank/DDBJ whole genome shotgun (WGS) entry which is preliminary data.</text>
</comment>
<evidence type="ECO:0000313" key="9">
    <source>
        <dbReference type="Proteomes" id="UP001460888"/>
    </source>
</evidence>
<dbReference type="PROSITE" id="PS01068">
    <property type="entry name" value="OMPA_1"/>
    <property type="match status" value="1"/>
</dbReference>
<dbReference type="InterPro" id="IPR028974">
    <property type="entry name" value="TSP_type-3_rpt"/>
</dbReference>
<dbReference type="RefSeq" id="WP_353113346.1">
    <property type="nucleotide sequence ID" value="NZ_APND01000006.1"/>
</dbReference>
<dbReference type="Proteomes" id="UP001460888">
    <property type="component" value="Unassembled WGS sequence"/>
</dbReference>
<keyword evidence="2 4" id="KW-0472">Membrane</keyword>
<dbReference type="SUPFAM" id="SSF103088">
    <property type="entry name" value="OmpA-like"/>
    <property type="match status" value="1"/>
</dbReference>
<feature type="signal peptide" evidence="6">
    <location>
        <begin position="1"/>
        <end position="30"/>
    </location>
</feature>
<dbReference type="InterPro" id="IPR006665">
    <property type="entry name" value="OmpA-like"/>
</dbReference>
<dbReference type="CDD" id="cd07185">
    <property type="entry name" value="OmpA_C-like"/>
    <property type="match status" value="1"/>
</dbReference>
<evidence type="ECO:0000256" key="3">
    <source>
        <dbReference type="ARBA" id="ARBA00023237"/>
    </source>
</evidence>
<feature type="chain" id="PRO_5045571102" evidence="6">
    <location>
        <begin position="31"/>
        <end position="223"/>
    </location>
</feature>
<feature type="domain" description="OmpA-like" evidence="7">
    <location>
        <begin position="107"/>
        <end position="223"/>
    </location>
</feature>
<evidence type="ECO:0000256" key="6">
    <source>
        <dbReference type="SAM" id="SignalP"/>
    </source>
</evidence>
<dbReference type="SUPFAM" id="SSF103647">
    <property type="entry name" value="TSP type-3 repeat"/>
    <property type="match status" value="1"/>
</dbReference>
<feature type="region of interest" description="Disordered" evidence="5">
    <location>
        <begin position="68"/>
        <end position="102"/>
    </location>
</feature>
<dbReference type="InterPro" id="IPR050330">
    <property type="entry name" value="Bact_OuterMem_StrucFunc"/>
</dbReference>
<dbReference type="Gene3D" id="4.10.1080.10">
    <property type="entry name" value="TSP type-3 repeat"/>
    <property type="match status" value="1"/>
</dbReference>
<keyword evidence="6" id="KW-0732">Signal</keyword>
<name>A0ABV2B4K8_9GAMM</name>
<organism evidence="8 9">
    <name type="scientific">Salinisphaera dokdonensis CL-ES53</name>
    <dbReference type="NCBI Taxonomy" id="1304272"/>
    <lineage>
        <taxon>Bacteria</taxon>
        <taxon>Pseudomonadati</taxon>
        <taxon>Pseudomonadota</taxon>
        <taxon>Gammaproteobacteria</taxon>
        <taxon>Salinisphaerales</taxon>
        <taxon>Salinisphaeraceae</taxon>
        <taxon>Salinisphaera</taxon>
    </lineage>
</organism>
<dbReference type="EMBL" id="APND01000006">
    <property type="protein sequence ID" value="MES1930793.1"/>
    <property type="molecule type" value="Genomic_DNA"/>
</dbReference>
<dbReference type="Gene3D" id="3.30.1330.60">
    <property type="entry name" value="OmpA-like domain"/>
    <property type="match status" value="1"/>
</dbReference>
<evidence type="ECO:0000313" key="8">
    <source>
        <dbReference type="EMBL" id="MES1930793.1"/>
    </source>
</evidence>
<proteinExistence type="predicted"/>
<keyword evidence="3" id="KW-0998">Cell outer membrane</keyword>
<dbReference type="PANTHER" id="PTHR30329">
    <property type="entry name" value="STATOR ELEMENT OF FLAGELLAR MOTOR COMPLEX"/>
    <property type="match status" value="1"/>
</dbReference>
<dbReference type="PROSITE" id="PS51257">
    <property type="entry name" value="PROKAR_LIPOPROTEIN"/>
    <property type="match status" value="1"/>
</dbReference>
<dbReference type="PROSITE" id="PS51123">
    <property type="entry name" value="OMPA_2"/>
    <property type="match status" value="1"/>
</dbReference>
<dbReference type="PANTHER" id="PTHR30329:SF21">
    <property type="entry name" value="LIPOPROTEIN YIAD-RELATED"/>
    <property type="match status" value="1"/>
</dbReference>
<dbReference type="Pfam" id="PF00691">
    <property type="entry name" value="OmpA"/>
    <property type="match status" value="1"/>
</dbReference>
<sequence length="223" mass="23871">MKELQNGCRLAIAGVAALALFGCASSPDTAESEPGYYVTNPDGEVYKDAAGNCWHAPNVEKNEMREECGDQVAQTDGDDDGDGVPNSRDRCPGTPMGTQVDARGCPIEKQAPIVLKGVTFEFDSARLTAQAESRLDNVAEALQSSESMQVRVSGHTDSTGSDAYNETLSQNRADSVKRYLVNEGIDGSRMTTRGYGESRPVATNETAAGRAQNRRVELDVMGQ</sequence>
<feature type="region of interest" description="Disordered" evidence="5">
    <location>
        <begin position="144"/>
        <end position="170"/>
    </location>
</feature>
<feature type="region of interest" description="Disordered" evidence="5">
    <location>
        <begin position="188"/>
        <end position="223"/>
    </location>
</feature>
<protein>
    <submittedName>
        <fullName evidence="8">OmpA/MotB protein</fullName>
    </submittedName>
</protein>
<evidence type="ECO:0000256" key="2">
    <source>
        <dbReference type="ARBA" id="ARBA00023136"/>
    </source>
</evidence>
<keyword evidence="9" id="KW-1185">Reference proteome</keyword>
<dbReference type="InterPro" id="IPR006664">
    <property type="entry name" value="OMP_bac"/>
</dbReference>
<evidence type="ECO:0000256" key="1">
    <source>
        <dbReference type="ARBA" id="ARBA00004442"/>
    </source>
</evidence>